<evidence type="ECO:0000256" key="3">
    <source>
        <dbReference type="ARBA" id="ARBA00022692"/>
    </source>
</evidence>
<evidence type="ECO:0000256" key="7">
    <source>
        <dbReference type="SAM" id="Phobius"/>
    </source>
</evidence>
<keyword evidence="3 7" id="KW-0812">Transmembrane</keyword>
<feature type="transmembrane region" description="Helical" evidence="7">
    <location>
        <begin position="15"/>
        <end position="36"/>
    </location>
</feature>
<dbReference type="GO" id="GO:0043190">
    <property type="term" value="C:ATP-binding cassette (ABC) transporter complex"/>
    <property type="evidence" value="ECO:0007669"/>
    <property type="project" value="TreeGrafter"/>
</dbReference>
<comment type="caution">
    <text evidence="8">The sequence shown here is derived from an EMBL/GenBank/DDBJ whole genome shotgun (WGS) entry which is preliminary data.</text>
</comment>
<evidence type="ECO:0000256" key="2">
    <source>
        <dbReference type="ARBA" id="ARBA00022475"/>
    </source>
</evidence>
<dbReference type="EMBL" id="JAPKNK010000006">
    <property type="protein sequence ID" value="MCX5570533.1"/>
    <property type="molecule type" value="Genomic_DNA"/>
</dbReference>
<reference evidence="8" key="1">
    <citation type="submission" date="2022-11" db="EMBL/GenBank/DDBJ databases">
        <title>Biodiversity and phylogenetic relationships of bacteria.</title>
        <authorList>
            <person name="Machado R.A.R."/>
            <person name="Bhat A."/>
            <person name="Loulou A."/>
            <person name="Kallel S."/>
        </authorList>
    </citation>
    <scope>NUCLEOTIDE SEQUENCE</scope>
    <source>
        <strain evidence="8">K-TC2</strain>
    </source>
</reference>
<dbReference type="InterPro" id="IPR005495">
    <property type="entry name" value="LptG/LptF_permease"/>
</dbReference>
<evidence type="ECO:0000313" key="9">
    <source>
        <dbReference type="Proteomes" id="UP001144805"/>
    </source>
</evidence>
<keyword evidence="5 7" id="KW-0472">Membrane</keyword>
<feature type="transmembrane region" description="Helical" evidence="7">
    <location>
        <begin position="309"/>
        <end position="330"/>
    </location>
</feature>
<feature type="compositionally biased region" description="Pro residues" evidence="6">
    <location>
        <begin position="154"/>
        <end position="167"/>
    </location>
</feature>
<feature type="transmembrane region" description="Helical" evidence="7">
    <location>
        <begin position="365"/>
        <end position="388"/>
    </location>
</feature>
<sequence>MFRNPTLSRYFAKRFAKTALIIFIVVFVLMAFIDYLELARRAARREGFDAFLYLLVSLARVPNVIERALPFTILFAAIAAFVMANRQLELVVARAAGVSAWQFLLPAGLVAVMIGVFATTVFNPISTDLKARSILLANELAQNRAKLEAKNNPTPTPEPAAEPPPSMPSDVSSTPESSSSDWTIWMRQTGREGSSIIGAKQSLNRGLSLVDASAFVFKSNGTLDHRIDASTADFESGDWVFRDATVTRPGSRPAPEAEVRLPTDLNANQVSQRLADPETVSFWSLPELIEISRKSAVPSDAYEMQFQSLLAQPLLFLAMVFVAATVSLRFSRSRDLGQVILTGVAVGFVLYVVTELARGLGRSGVVSPMIAAWTPAVIASLLSITVLLHREDG</sequence>
<organism evidence="8 9">
    <name type="scientific">Kaistia nematophila</name>
    <dbReference type="NCBI Taxonomy" id="2994654"/>
    <lineage>
        <taxon>Bacteria</taxon>
        <taxon>Pseudomonadati</taxon>
        <taxon>Pseudomonadota</taxon>
        <taxon>Alphaproteobacteria</taxon>
        <taxon>Hyphomicrobiales</taxon>
        <taxon>Kaistiaceae</taxon>
        <taxon>Kaistia</taxon>
    </lineage>
</organism>
<evidence type="ECO:0000256" key="6">
    <source>
        <dbReference type="SAM" id="MobiDB-lite"/>
    </source>
</evidence>
<keyword evidence="9" id="KW-1185">Reference proteome</keyword>
<keyword evidence="4 7" id="KW-1133">Transmembrane helix</keyword>
<keyword evidence="2" id="KW-1003">Cell membrane</keyword>
<name>A0A9X3E3P0_9HYPH</name>
<dbReference type="PANTHER" id="PTHR33529">
    <property type="entry name" value="SLR0882 PROTEIN-RELATED"/>
    <property type="match status" value="1"/>
</dbReference>
<dbReference type="GO" id="GO:0015920">
    <property type="term" value="P:lipopolysaccharide transport"/>
    <property type="evidence" value="ECO:0007669"/>
    <property type="project" value="TreeGrafter"/>
</dbReference>
<feature type="transmembrane region" description="Helical" evidence="7">
    <location>
        <begin position="100"/>
        <end position="122"/>
    </location>
</feature>
<evidence type="ECO:0000256" key="4">
    <source>
        <dbReference type="ARBA" id="ARBA00022989"/>
    </source>
</evidence>
<evidence type="ECO:0000256" key="5">
    <source>
        <dbReference type="ARBA" id="ARBA00023136"/>
    </source>
</evidence>
<gene>
    <name evidence="8" type="ORF">OSH07_15090</name>
</gene>
<feature type="region of interest" description="Disordered" evidence="6">
    <location>
        <begin position="146"/>
        <end position="181"/>
    </location>
</feature>
<accession>A0A9X3E3P0</accession>
<dbReference type="Pfam" id="PF03739">
    <property type="entry name" value="LptF_LptG"/>
    <property type="match status" value="2"/>
</dbReference>
<comment type="subcellular location">
    <subcellularLocation>
        <location evidence="1">Cell membrane</location>
        <topology evidence="1">Multi-pass membrane protein</topology>
    </subcellularLocation>
</comment>
<dbReference type="PANTHER" id="PTHR33529:SF2">
    <property type="entry name" value="LIPOPOLYSACCHARIDE EXPORT SYSTEM PERMEASE PROTEIN LPTG"/>
    <property type="match status" value="1"/>
</dbReference>
<feature type="compositionally biased region" description="Low complexity" evidence="6">
    <location>
        <begin position="168"/>
        <end position="180"/>
    </location>
</feature>
<dbReference type="Proteomes" id="UP001144805">
    <property type="component" value="Unassembled WGS sequence"/>
</dbReference>
<dbReference type="RefSeq" id="WP_266339497.1">
    <property type="nucleotide sequence ID" value="NZ_JAPKNK010000006.1"/>
</dbReference>
<dbReference type="AlphaFoldDB" id="A0A9X3E3P0"/>
<protein>
    <submittedName>
        <fullName evidence="8">LptF/LptG family permease</fullName>
    </submittedName>
</protein>
<evidence type="ECO:0000256" key="1">
    <source>
        <dbReference type="ARBA" id="ARBA00004651"/>
    </source>
</evidence>
<feature type="transmembrane region" description="Helical" evidence="7">
    <location>
        <begin position="336"/>
        <end position="353"/>
    </location>
</feature>
<feature type="transmembrane region" description="Helical" evidence="7">
    <location>
        <begin position="68"/>
        <end position="88"/>
    </location>
</feature>
<evidence type="ECO:0000313" key="8">
    <source>
        <dbReference type="EMBL" id="MCX5570533.1"/>
    </source>
</evidence>
<proteinExistence type="predicted"/>